<feature type="domain" description="FAD-binding" evidence="5">
    <location>
        <begin position="366"/>
        <end position="398"/>
    </location>
</feature>
<accession>A0A194UMI3</accession>
<evidence type="ECO:0000313" key="6">
    <source>
        <dbReference type="EMBL" id="KUI52866.1"/>
    </source>
</evidence>
<dbReference type="OrthoDB" id="655030at2759"/>
<evidence type="ECO:0000259" key="5">
    <source>
        <dbReference type="Pfam" id="PF01494"/>
    </source>
</evidence>
<evidence type="ECO:0000313" key="7">
    <source>
        <dbReference type="Proteomes" id="UP000078576"/>
    </source>
</evidence>
<sequence>MSEVARAQCPDSAESAELAECECQECEKSESLGLYYHPIFSKRDVYIKLSNTNMTSIQPKVAIIGGGPCGLTLGALLHKRGIPFIIYELRSRPTEAELAEPSGMLDLHEESGLAAIRACGLYEKLMPLMGDCEESMIIADKHGNILHADNGGPADRPEIPRHNIVKLFQSVLPEESIRYNTKLLSATRDLETGKVILELKSTVDPSTTTSETYDLVIGADGAWSKIRPILSPEKPQSTGLHYLTLNIKHITSRYPHLVSLVGKGSFFALGNRHGVDSHRAAQDSAQIYIFLNAPDQDEAVSSLSKLSIPELKDRILNDKNSFADYSPSLKDLMSVAFDEEAKNGGNLEIKPLCTLPPGHRWEHTSGVTLVGDAAHVMHPAGEGVNLAMWDALDLSEVVVKAWDESVKEGGVDFKTALGEPLRGFEETMFTRAQEKAEEARHIFGTMFSEDGAQEMADMMKRFLEMGPPQ</sequence>
<keyword evidence="7" id="KW-1185">Reference proteome</keyword>
<dbReference type="Gene3D" id="3.50.50.60">
    <property type="entry name" value="FAD/NAD(P)-binding domain"/>
    <property type="match status" value="1"/>
</dbReference>
<organism evidence="6 7">
    <name type="scientific">Cytospora mali</name>
    <name type="common">Apple Valsa canker fungus</name>
    <name type="synonym">Valsa mali</name>
    <dbReference type="NCBI Taxonomy" id="578113"/>
    <lineage>
        <taxon>Eukaryota</taxon>
        <taxon>Fungi</taxon>
        <taxon>Dikarya</taxon>
        <taxon>Ascomycota</taxon>
        <taxon>Pezizomycotina</taxon>
        <taxon>Sordariomycetes</taxon>
        <taxon>Sordariomycetidae</taxon>
        <taxon>Diaporthales</taxon>
        <taxon>Cytosporaceae</taxon>
        <taxon>Cytospora</taxon>
    </lineage>
</organism>
<protein>
    <recommendedName>
        <fullName evidence="5">FAD-binding domain-containing protein</fullName>
    </recommendedName>
</protein>
<keyword evidence="4" id="KW-0503">Monooxygenase</keyword>
<dbReference type="InterPro" id="IPR002938">
    <property type="entry name" value="FAD-bd"/>
</dbReference>
<keyword evidence="3" id="KW-0560">Oxidoreductase</keyword>
<evidence type="ECO:0000256" key="3">
    <source>
        <dbReference type="ARBA" id="ARBA00023002"/>
    </source>
</evidence>
<gene>
    <name evidence="6" type="ORF">VP1G_00002</name>
</gene>
<dbReference type="Proteomes" id="UP000078576">
    <property type="component" value="Unassembled WGS sequence"/>
</dbReference>
<reference evidence="7" key="1">
    <citation type="submission" date="2014-12" db="EMBL/GenBank/DDBJ databases">
        <title>Genome Sequence of Valsa Canker Pathogens Uncovers a Specific Adaption of Colonization on Woody Bark.</title>
        <authorList>
            <person name="Yin Z."/>
            <person name="Liu H."/>
            <person name="Gao X."/>
            <person name="Li Z."/>
            <person name="Song N."/>
            <person name="Ke X."/>
            <person name="Dai Q."/>
            <person name="Wu Y."/>
            <person name="Sun Y."/>
            <person name="Xu J.-R."/>
            <person name="Kang Z.K."/>
            <person name="Wang L."/>
            <person name="Huang L."/>
        </authorList>
    </citation>
    <scope>NUCLEOTIDE SEQUENCE [LARGE SCALE GENOMIC DNA]</scope>
    <source>
        <strain evidence="7">SXYL134</strain>
    </source>
</reference>
<feature type="domain" description="FAD-binding" evidence="5">
    <location>
        <begin position="60"/>
        <end position="233"/>
    </location>
</feature>
<dbReference type="PANTHER" id="PTHR46972:SF1">
    <property type="entry name" value="FAD DEPENDENT OXIDOREDUCTASE DOMAIN-CONTAINING PROTEIN"/>
    <property type="match status" value="1"/>
</dbReference>
<dbReference type="AlphaFoldDB" id="A0A194UMI3"/>
<proteinExistence type="predicted"/>
<keyword evidence="2" id="KW-0274">FAD</keyword>
<dbReference type="STRING" id="694573.A0A194UMI3"/>
<evidence type="ECO:0000256" key="1">
    <source>
        <dbReference type="ARBA" id="ARBA00022630"/>
    </source>
</evidence>
<dbReference type="SUPFAM" id="SSF51905">
    <property type="entry name" value="FAD/NAD(P)-binding domain"/>
    <property type="match status" value="1"/>
</dbReference>
<dbReference type="GO" id="GO:0004497">
    <property type="term" value="F:monooxygenase activity"/>
    <property type="evidence" value="ECO:0007669"/>
    <property type="project" value="UniProtKB-KW"/>
</dbReference>
<name>A0A194UMI3_CYTMA</name>
<dbReference type="PANTHER" id="PTHR46972">
    <property type="entry name" value="MONOOXYGENASE ASQM-RELATED"/>
    <property type="match status" value="1"/>
</dbReference>
<dbReference type="InterPro" id="IPR036188">
    <property type="entry name" value="FAD/NAD-bd_sf"/>
</dbReference>
<dbReference type="GO" id="GO:0071949">
    <property type="term" value="F:FAD binding"/>
    <property type="evidence" value="ECO:0007669"/>
    <property type="project" value="InterPro"/>
</dbReference>
<keyword evidence="1" id="KW-0285">Flavoprotein</keyword>
<dbReference type="Pfam" id="PF01494">
    <property type="entry name" value="FAD_binding_3"/>
    <property type="match status" value="2"/>
</dbReference>
<dbReference type="EMBL" id="KN714666">
    <property type="protein sequence ID" value="KUI52866.1"/>
    <property type="molecule type" value="Genomic_DNA"/>
</dbReference>
<evidence type="ECO:0000256" key="2">
    <source>
        <dbReference type="ARBA" id="ARBA00022827"/>
    </source>
</evidence>
<dbReference type="PRINTS" id="PR00420">
    <property type="entry name" value="RNGMNOXGNASE"/>
</dbReference>
<evidence type="ECO:0000256" key="4">
    <source>
        <dbReference type="ARBA" id="ARBA00023033"/>
    </source>
</evidence>